<keyword evidence="11 12" id="KW-0413">Isomerase</keyword>
<dbReference type="Gene3D" id="3.30.230.10">
    <property type="match status" value="1"/>
</dbReference>
<dbReference type="EMBL" id="KB008073">
    <property type="protein sequence ID" value="ELR14059.1"/>
    <property type="molecule type" value="Genomic_DNA"/>
</dbReference>
<dbReference type="FunFam" id="3.30.1490.30:FF:000001">
    <property type="entry name" value="DNA topoisomerase 2"/>
    <property type="match status" value="1"/>
</dbReference>
<dbReference type="CDD" id="cd03481">
    <property type="entry name" value="TopoIIA_Trans_ScTopoIIA"/>
    <property type="match status" value="1"/>
</dbReference>
<dbReference type="GO" id="GO:0046872">
    <property type="term" value="F:metal ion binding"/>
    <property type="evidence" value="ECO:0007669"/>
    <property type="project" value="UniProtKB-KW"/>
</dbReference>
<evidence type="ECO:0000256" key="8">
    <source>
        <dbReference type="ARBA" id="ARBA00022842"/>
    </source>
</evidence>
<dbReference type="InterPro" id="IPR001154">
    <property type="entry name" value="TopoII_euk"/>
</dbReference>
<accession>L8GML2</accession>
<dbReference type="InterPro" id="IPR034157">
    <property type="entry name" value="TOPRIM_TopoII"/>
</dbReference>
<keyword evidence="5" id="KW-0479">Metal-binding</keyword>
<dbReference type="Gene3D" id="3.30.565.10">
    <property type="entry name" value="Histidine kinase-like ATPase, C-terminal domain"/>
    <property type="match status" value="1"/>
</dbReference>
<comment type="similarity">
    <text evidence="4 13">Belongs to the type II topoisomerase family.</text>
</comment>
<dbReference type="VEuPathDB" id="AmoebaDB:ACA1_366710"/>
<feature type="compositionally biased region" description="Low complexity" evidence="14">
    <location>
        <begin position="1455"/>
        <end position="1483"/>
    </location>
</feature>
<organism evidence="17 18">
    <name type="scientific">Acanthamoeba castellanii (strain ATCC 30010 / Neff)</name>
    <dbReference type="NCBI Taxonomy" id="1257118"/>
    <lineage>
        <taxon>Eukaryota</taxon>
        <taxon>Amoebozoa</taxon>
        <taxon>Discosea</taxon>
        <taxon>Longamoebia</taxon>
        <taxon>Centramoebida</taxon>
        <taxon>Acanthamoebidae</taxon>
        <taxon>Acanthamoeba</taxon>
    </lineage>
</organism>
<evidence type="ECO:0000256" key="13">
    <source>
        <dbReference type="RuleBase" id="RU362094"/>
    </source>
</evidence>
<evidence type="ECO:0000256" key="10">
    <source>
        <dbReference type="ARBA" id="ARBA00023125"/>
    </source>
</evidence>
<dbReference type="Pfam" id="PF01751">
    <property type="entry name" value="Toprim"/>
    <property type="match status" value="1"/>
</dbReference>
<dbReference type="Gene3D" id="3.30.1360.40">
    <property type="match status" value="1"/>
</dbReference>
<dbReference type="Gene3D" id="3.30.1490.30">
    <property type="match status" value="1"/>
</dbReference>
<dbReference type="SMART" id="SM00433">
    <property type="entry name" value="TOP2c"/>
    <property type="match status" value="1"/>
</dbReference>
<evidence type="ECO:0000256" key="12">
    <source>
        <dbReference type="PROSITE-ProRule" id="PRU01384"/>
    </source>
</evidence>
<dbReference type="RefSeq" id="XP_004336072.1">
    <property type="nucleotide sequence ID" value="XM_004336024.1"/>
</dbReference>
<protein>
    <recommendedName>
        <fullName evidence="13">DNA topoisomerase 2</fullName>
        <ecNumber evidence="13">5.6.2.2</ecNumber>
    </recommendedName>
</protein>
<dbReference type="GO" id="GO:0005634">
    <property type="term" value="C:nucleus"/>
    <property type="evidence" value="ECO:0007669"/>
    <property type="project" value="TreeGrafter"/>
</dbReference>
<dbReference type="GO" id="GO:0003918">
    <property type="term" value="F:DNA topoisomerase type II (double strand cut, ATP-hydrolyzing) activity"/>
    <property type="evidence" value="ECO:0007669"/>
    <property type="project" value="UniProtKB-UniRule"/>
</dbReference>
<feature type="compositionally biased region" description="Acidic residues" evidence="14">
    <location>
        <begin position="1537"/>
        <end position="1559"/>
    </location>
</feature>
<keyword evidence="10 12" id="KW-0238">DNA-binding</keyword>
<dbReference type="Gene3D" id="1.10.268.10">
    <property type="entry name" value="Topoisomerase, domain 3"/>
    <property type="match status" value="1"/>
</dbReference>
<dbReference type="InterPro" id="IPR001241">
    <property type="entry name" value="Topo_IIA"/>
</dbReference>
<feature type="compositionally biased region" description="Basic and acidic residues" evidence="14">
    <location>
        <begin position="1348"/>
        <end position="1362"/>
    </location>
</feature>
<dbReference type="Gene3D" id="3.40.50.670">
    <property type="match status" value="1"/>
</dbReference>
<dbReference type="InterPro" id="IPR013759">
    <property type="entry name" value="Topo_IIA_B_C"/>
</dbReference>
<feature type="region of interest" description="Disordered" evidence="14">
    <location>
        <begin position="1093"/>
        <end position="1124"/>
    </location>
</feature>
<feature type="compositionally biased region" description="Acidic residues" evidence="14">
    <location>
        <begin position="1492"/>
        <end position="1506"/>
    </location>
</feature>
<keyword evidence="6 13" id="KW-0547">Nucleotide-binding</keyword>
<dbReference type="OMA" id="DVKPHMI"/>
<evidence type="ECO:0000259" key="16">
    <source>
        <dbReference type="PROSITE" id="PS52040"/>
    </source>
</evidence>
<dbReference type="Pfam" id="PF00521">
    <property type="entry name" value="DNA_topoisoIV"/>
    <property type="match status" value="1"/>
</dbReference>
<dbReference type="InterPro" id="IPR013760">
    <property type="entry name" value="Topo_IIA-like_dom_sf"/>
</dbReference>
<dbReference type="Proteomes" id="UP000011083">
    <property type="component" value="Unassembled WGS sequence"/>
</dbReference>
<dbReference type="FunFam" id="3.40.50.670:FF:000001">
    <property type="entry name" value="DNA topoisomerase 2"/>
    <property type="match status" value="2"/>
</dbReference>
<dbReference type="PANTHER" id="PTHR10169">
    <property type="entry name" value="DNA TOPOISOMERASE/GYRASE"/>
    <property type="match status" value="1"/>
</dbReference>
<comment type="cofactor">
    <cofactor evidence="3">
        <name>Mg(2+)</name>
        <dbReference type="ChEBI" id="CHEBI:18420"/>
    </cofactor>
</comment>
<dbReference type="InterPro" id="IPR050634">
    <property type="entry name" value="DNA_Topoisomerase_II"/>
</dbReference>
<gene>
    <name evidence="17" type="ORF">ACA1_366710</name>
</gene>
<dbReference type="InterPro" id="IPR002205">
    <property type="entry name" value="Topo_IIA_dom_A"/>
</dbReference>
<evidence type="ECO:0000256" key="5">
    <source>
        <dbReference type="ARBA" id="ARBA00022723"/>
    </source>
</evidence>
<dbReference type="Pfam" id="PF02518">
    <property type="entry name" value="HATPase_c"/>
    <property type="match status" value="1"/>
</dbReference>
<dbReference type="SUPFAM" id="SSF56719">
    <property type="entry name" value="Type II DNA topoisomerase"/>
    <property type="match status" value="1"/>
</dbReference>
<dbReference type="InterPro" id="IPR003594">
    <property type="entry name" value="HATPase_dom"/>
</dbReference>
<name>L8GML2_ACACF</name>
<evidence type="ECO:0000256" key="7">
    <source>
        <dbReference type="ARBA" id="ARBA00022840"/>
    </source>
</evidence>
<dbReference type="SUPFAM" id="SSF54211">
    <property type="entry name" value="Ribosomal protein S5 domain 2-like"/>
    <property type="match status" value="1"/>
</dbReference>
<dbReference type="STRING" id="1257118.L8GML2"/>
<evidence type="ECO:0000256" key="9">
    <source>
        <dbReference type="ARBA" id="ARBA00023029"/>
    </source>
</evidence>
<keyword evidence="9 12" id="KW-0799">Topoisomerase</keyword>
<evidence type="ECO:0000313" key="17">
    <source>
        <dbReference type="EMBL" id="ELR14059.1"/>
    </source>
</evidence>
<dbReference type="InterPro" id="IPR013758">
    <property type="entry name" value="Topo_IIA_A/C_ab"/>
</dbReference>
<dbReference type="GO" id="GO:0006265">
    <property type="term" value="P:DNA topological change"/>
    <property type="evidence" value="ECO:0007669"/>
    <property type="project" value="UniProtKB-UniRule"/>
</dbReference>
<dbReference type="OrthoDB" id="276498at2759"/>
<dbReference type="FunFam" id="3.30.565.10:FF:000004">
    <property type="entry name" value="DNA topoisomerase 2"/>
    <property type="match status" value="1"/>
</dbReference>
<evidence type="ECO:0000256" key="1">
    <source>
        <dbReference type="ARBA" id="ARBA00000185"/>
    </source>
</evidence>
<feature type="domain" description="Topo IIA-type catalytic" evidence="16">
    <location>
        <begin position="718"/>
        <end position="1177"/>
    </location>
</feature>
<dbReference type="FunFam" id="3.30.230.10:FF:000008">
    <property type="entry name" value="DNA topoisomerase 2"/>
    <property type="match status" value="1"/>
</dbReference>
<feature type="compositionally biased region" description="Acidic residues" evidence="14">
    <location>
        <begin position="1398"/>
        <end position="1407"/>
    </location>
</feature>
<dbReference type="GeneID" id="14914562"/>
<dbReference type="InterPro" id="IPR018522">
    <property type="entry name" value="TopoIIA_CS"/>
</dbReference>
<dbReference type="KEGG" id="acan:ACA1_366710"/>
<dbReference type="GO" id="GO:0000819">
    <property type="term" value="P:sister chromatid segregation"/>
    <property type="evidence" value="ECO:0007669"/>
    <property type="project" value="TreeGrafter"/>
</dbReference>
<feature type="compositionally biased region" description="Basic and acidic residues" evidence="14">
    <location>
        <begin position="1284"/>
        <end position="1299"/>
    </location>
</feature>
<dbReference type="SUPFAM" id="SSF55874">
    <property type="entry name" value="ATPase domain of HSP90 chaperone/DNA topoisomerase II/histidine kinase"/>
    <property type="match status" value="1"/>
</dbReference>
<dbReference type="InterPro" id="IPR013757">
    <property type="entry name" value="Topo_IIA_A_a_sf"/>
</dbReference>
<dbReference type="CDD" id="cd03365">
    <property type="entry name" value="TOPRIM_TopoIIA"/>
    <property type="match status" value="1"/>
</dbReference>
<proteinExistence type="inferred from homology"/>
<dbReference type="Gene3D" id="3.90.199.10">
    <property type="entry name" value="Topoisomerase II, domain 5"/>
    <property type="match status" value="1"/>
</dbReference>
<dbReference type="GO" id="GO:0000712">
    <property type="term" value="P:resolution of meiotic recombination intermediates"/>
    <property type="evidence" value="ECO:0007669"/>
    <property type="project" value="TreeGrafter"/>
</dbReference>
<comment type="cofactor">
    <cofactor evidence="2">
        <name>Ca(2+)</name>
        <dbReference type="ChEBI" id="CHEBI:29108"/>
    </cofactor>
</comment>
<dbReference type="PRINTS" id="PR01158">
    <property type="entry name" value="TOPISMRASEII"/>
</dbReference>
<reference evidence="17 18" key="1">
    <citation type="journal article" date="2013" name="Genome Biol.">
        <title>Genome of Acanthamoeba castellanii highlights extensive lateral gene transfer and early evolution of tyrosine kinase signaling.</title>
        <authorList>
            <person name="Clarke M."/>
            <person name="Lohan A.J."/>
            <person name="Liu B."/>
            <person name="Lagkouvardos I."/>
            <person name="Roy S."/>
            <person name="Zafar N."/>
            <person name="Bertelli C."/>
            <person name="Schilde C."/>
            <person name="Kianianmomeni A."/>
            <person name="Burglin T.R."/>
            <person name="Frech C."/>
            <person name="Turcotte B."/>
            <person name="Kopec K.O."/>
            <person name="Synnott J.M."/>
            <person name="Choo C."/>
            <person name="Paponov I."/>
            <person name="Finkler A."/>
            <person name="Soon Heng Tan C."/>
            <person name="Hutchins A.P."/>
            <person name="Weinmeier T."/>
            <person name="Rattei T."/>
            <person name="Chu J.S."/>
            <person name="Gimenez G."/>
            <person name="Irimia M."/>
            <person name="Rigden D.J."/>
            <person name="Fitzpatrick D.A."/>
            <person name="Lorenzo-Morales J."/>
            <person name="Bateman A."/>
            <person name="Chiu C.H."/>
            <person name="Tang P."/>
            <person name="Hegemann P."/>
            <person name="Fromm H."/>
            <person name="Raoult D."/>
            <person name="Greub G."/>
            <person name="Miranda-Saavedra D."/>
            <person name="Chen N."/>
            <person name="Nash P."/>
            <person name="Ginger M.L."/>
            <person name="Horn M."/>
            <person name="Schaap P."/>
            <person name="Caler L."/>
            <person name="Loftus B."/>
        </authorList>
    </citation>
    <scope>NUCLEOTIDE SEQUENCE [LARGE SCALE GENOMIC DNA]</scope>
    <source>
        <strain evidence="17 18">Neff</strain>
    </source>
</reference>
<dbReference type="InterPro" id="IPR020568">
    <property type="entry name" value="Ribosomal_Su5_D2-typ_SF"/>
</dbReference>
<dbReference type="Pfam" id="PF16898">
    <property type="entry name" value="TOPRIM_C"/>
    <property type="match status" value="1"/>
</dbReference>
<evidence type="ECO:0000256" key="6">
    <source>
        <dbReference type="ARBA" id="ARBA00022741"/>
    </source>
</evidence>
<evidence type="ECO:0000256" key="14">
    <source>
        <dbReference type="SAM" id="MobiDB-lite"/>
    </source>
</evidence>
<feature type="compositionally biased region" description="Basic residues" evidence="14">
    <location>
        <begin position="1523"/>
        <end position="1532"/>
    </location>
</feature>
<dbReference type="GO" id="GO:0003677">
    <property type="term" value="F:DNA binding"/>
    <property type="evidence" value="ECO:0007669"/>
    <property type="project" value="UniProtKB-UniRule"/>
</dbReference>
<feature type="compositionally biased region" description="Basic residues" evidence="14">
    <location>
        <begin position="1097"/>
        <end position="1106"/>
    </location>
</feature>
<feature type="active site" description="O-(5'-phospho-DNA)-tyrosine intermediate" evidence="12">
    <location>
        <position position="808"/>
    </location>
</feature>
<dbReference type="CDD" id="cd16930">
    <property type="entry name" value="HATPase_TopII-like"/>
    <property type="match status" value="1"/>
</dbReference>
<keyword evidence="7 13" id="KW-0067">ATP-binding</keyword>
<dbReference type="GO" id="GO:0005524">
    <property type="term" value="F:ATP binding"/>
    <property type="evidence" value="ECO:0007669"/>
    <property type="project" value="UniProtKB-UniRule"/>
</dbReference>
<dbReference type="PRINTS" id="PR00418">
    <property type="entry name" value="TPI2FAMILY"/>
</dbReference>
<dbReference type="InterPro" id="IPR006171">
    <property type="entry name" value="TOPRIM_dom"/>
</dbReference>
<comment type="function">
    <text evidence="13">Control of topological states of DNA by transient breakage and subsequent rejoining of DNA strands. Topoisomerase II makes double-strand breaks.</text>
</comment>
<keyword evidence="8" id="KW-0460">Magnesium</keyword>
<dbReference type="InterPro" id="IPR014721">
    <property type="entry name" value="Ribsml_uS5_D2-typ_fold_subgr"/>
</dbReference>
<dbReference type="PROSITE" id="PS52040">
    <property type="entry name" value="TOPO_IIA"/>
    <property type="match status" value="1"/>
</dbReference>
<feature type="compositionally biased region" description="Low complexity" evidence="14">
    <location>
        <begin position="1270"/>
        <end position="1282"/>
    </location>
</feature>
<feature type="region of interest" description="Disordered" evidence="14">
    <location>
        <begin position="1"/>
        <end position="42"/>
    </location>
</feature>
<dbReference type="EC" id="5.6.2.2" evidence="13"/>
<feature type="compositionally biased region" description="Low complexity" evidence="14">
    <location>
        <begin position="1378"/>
        <end position="1397"/>
    </location>
</feature>
<evidence type="ECO:0000256" key="3">
    <source>
        <dbReference type="ARBA" id="ARBA00001946"/>
    </source>
</evidence>
<dbReference type="PANTHER" id="PTHR10169:SF38">
    <property type="entry name" value="DNA TOPOISOMERASE 2"/>
    <property type="match status" value="1"/>
</dbReference>
<feature type="region of interest" description="Disordered" evidence="14">
    <location>
        <begin position="1188"/>
        <end position="1559"/>
    </location>
</feature>
<keyword evidence="18" id="KW-1185">Reference proteome</keyword>
<dbReference type="InterPro" id="IPR013506">
    <property type="entry name" value="Topo_IIA_bsu_dom2"/>
</dbReference>
<dbReference type="PROSITE" id="PS50880">
    <property type="entry name" value="TOPRIM"/>
    <property type="match status" value="1"/>
</dbReference>
<evidence type="ECO:0000259" key="15">
    <source>
        <dbReference type="PROSITE" id="PS50880"/>
    </source>
</evidence>
<feature type="domain" description="Toprim" evidence="15">
    <location>
        <begin position="472"/>
        <end position="586"/>
    </location>
</feature>
<dbReference type="SMART" id="SM00434">
    <property type="entry name" value="TOP4c"/>
    <property type="match status" value="1"/>
</dbReference>
<dbReference type="Pfam" id="PF00204">
    <property type="entry name" value="DNA_gyraseB"/>
    <property type="match status" value="1"/>
</dbReference>
<comment type="catalytic activity">
    <reaction evidence="1 12 13">
        <text>ATP-dependent breakage, passage and rejoining of double-stranded DNA.</text>
        <dbReference type="EC" id="5.6.2.2"/>
    </reaction>
</comment>
<feature type="compositionally biased region" description="Basic residues" evidence="14">
    <location>
        <begin position="1203"/>
        <end position="1220"/>
    </location>
</feature>
<evidence type="ECO:0000313" key="18">
    <source>
        <dbReference type="Proteomes" id="UP000011083"/>
    </source>
</evidence>
<comment type="subunit">
    <text evidence="13">Homodimer.</text>
</comment>
<feature type="compositionally biased region" description="Low complexity" evidence="14">
    <location>
        <begin position="1233"/>
        <end position="1251"/>
    </location>
</feature>
<dbReference type="FunFam" id="3.90.199.10:FF:000002">
    <property type="entry name" value="DNA topoisomerase 2"/>
    <property type="match status" value="1"/>
</dbReference>
<evidence type="ECO:0000256" key="2">
    <source>
        <dbReference type="ARBA" id="ARBA00001913"/>
    </source>
</evidence>
<dbReference type="PROSITE" id="PS00177">
    <property type="entry name" value="TOPOISOMERASE_II"/>
    <property type="match status" value="1"/>
</dbReference>
<evidence type="ECO:0000256" key="4">
    <source>
        <dbReference type="ARBA" id="ARBA00011080"/>
    </source>
</evidence>
<dbReference type="InterPro" id="IPR031660">
    <property type="entry name" value="TOPRIM_C"/>
</dbReference>
<dbReference type="InterPro" id="IPR036890">
    <property type="entry name" value="HATPase_C_sf"/>
</dbReference>
<evidence type="ECO:0000256" key="11">
    <source>
        <dbReference type="ARBA" id="ARBA00023235"/>
    </source>
</evidence>
<feature type="compositionally biased region" description="Low complexity" evidence="14">
    <location>
        <begin position="1416"/>
        <end position="1433"/>
    </location>
</feature>
<sequence>MSDDDDFDFSDGYSPKKAPAKQSRKVIAADTDGTDESFEEVQPKSYDGKTIEQIYQKKTPLEHVLLRPDTYVGSIESREEKMWVYDEVVGMNYREISYVPGLYKIFDEILVNAADNFQRDKTMDKIQVTINADTNTISVWNNGQGIPVELHAEEKMHVPELIFGHLLTSSNYDDDMNKVTGGRNGYGAKLANIFSKHFSVECLDSKRKRKFFMEWEHNMTKRHEPVIKSTATKNDYTQVSFTPDLKRFNMKSFDKDIIALFTKRVYDIAGCNPKLKVYLNEQLIKISSFEKYVELYFEKKDVPHVFQQINDRWSVCVALSSSGQFQQVSFVNSICTTKGGTHVKYVTDKLTKELTPIINKKNKGGAEIKGHQIKNYIWVFVNSLIVNPAFDSQTKETLTSQASKFGSKCEIPTDFVNKVVKKCAIVENVVQFAQFKQKQQLGRKGGSKKTRVSGIVKLDDANEAGGKNADKCTLILTEGDSAKTLAVSGLSVVGRDRYGVFPLKGKPLNVREATHKQIMDNVEFGHIMEILGLKPNIKYESTKGLRYGRLMIMTDQDHDGSHIKGLVINFVHHFWPDLLKTPGFLTEFITPIVKATKKKETISFYTMTEYETWKEENNNGQGWKIKYYKGLGTSSAQEAKEYFSELQRHKIDFAWGGDEDGDAIDMAFSKKRVEDRKTWISKFEPGTFLDQDVDELPYSDFIHKELIHFSIADCARSIPSLVDGLKPGQRKILYTCLSKNIKEEIRVAQLSGSVSLHSAYHHGEESLNKAIVAMAHNFVGSNNINLLFPAGSFGSRLHGGKDAASARYLHTRLCEITRTIFHPDDDKLLNYLEDDGLPVEPEFYVPIIPLSLVNGGEGIGTGWSTFVPNYNPRDIVDNIKRMLRNETPKEMIPWYRAFEGQLVEDKDGKTPRYRILGIWNKPDPHTLEITELPIGVWTQGFKKFLETLLQPEKKRQYALVKDYTEHHTDSKVHFVITLTDEASVFDESEIEKQFKLSKYISMNNMHLFDRNGHIARYGSCMSVLQEFYDVRLEFYDKRKAHLIGTLNKQLSKLDNQVRFILGVIKKEIVVNNRKKVELLKQLEDMGFDKFENDAKEKKKKATSGKAKKGDAEDDDDEEGDSKSVKKAETGYNYLLGMPIWNLTMERVQKLQQQRDEKQEELDTLKATPIKDLWERDLDAFLEAFEAHEQEIRDIESQVLQTKKAGRGRRRAPPKRKPPPKKSKDDSDDDDFGAAPVKRAPAVRVRPAAAAAKKQKVENEDEDDAPPPAKRAPAPRKAATSAAAKKKEDAAQKKLDDLFKKPAGKTAAASKEKEKEDYDSGDEVVAQTAKMGKKASVISIVDEDDSDVDTDKGKEAPKPPKEESEVEDSPVVVRKRTTKATTTATATAKKTKALVELSSSDEDEEEEEKVVKKPAARGKAVAAKPTAAPKGRAAAPKKKIQSDSDDEESEEEAPKKAAAAKKVVATKKTAAPAPKKPTTTAARKPAAKKAKDESEEEEDLSEEESEDEKPASKPPPRRAAAPVRRTKAKALTKKLKDDSDDDDDEDEEESYMDEDDNYSD</sequence>
<dbReference type="FunFam" id="3.30.1360.40:FF:000003">
    <property type="entry name" value="DNA topoisomerase 2"/>
    <property type="match status" value="1"/>
</dbReference>
<dbReference type="CDD" id="cd00187">
    <property type="entry name" value="TOP4c"/>
    <property type="match status" value="1"/>
</dbReference>